<accession>A0ABR0J6D2</accession>
<comment type="catalytic activity">
    <reaction evidence="7">
        <text>N-acetyl-D-glucosamine 6-phosphate + H2O = D-glucosamine 6-phosphate + acetate</text>
        <dbReference type="Rhea" id="RHEA:22936"/>
        <dbReference type="ChEBI" id="CHEBI:15377"/>
        <dbReference type="ChEBI" id="CHEBI:30089"/>
        <dbReference type="ChEBI" id="CHEBI:57513"/>
        <dbReference type="ChEBI" id="CHEBI:58725"/>
        <dbReference type="EC" id="3.5.1.25"/>
    </reaction>
</comment>
<sequence>MGSLGLSQDESLRHGRQFTKFINGRIAQGDQLVTGDIWISAQTGKILSADEAPQEQNVDLINVVDLYGRILAPGLIDVQLNGAFGFNFSILPKDTITYPKELIRINKALVQTGLTSYLPTLTSQPTEVYQKVLPYLGPSGSLRLAEQGCESLGAHCEGPFLSRTKNGIHNRDNLLSAKTGFQDLETCYGHTNLSSIDGRSPRVKMVTAAPEVGNVAASISELTNRNIIFSIGHSEATYEEACAAVEAGASMVTHLFNAMQPLHHRAPGIIGLLGNSDQTKRPYTGVIADGIHLHPTVANLAFRTNPEGFILVTDAMHLVGLPDGTYQWSSDGDRLVKKGTVLTLEGTPDKIAGSSITLLQCVNNFLSWSNVAVPVALKAVTATPAKMLGLEDVKGTLSPGADADLVVLDEVKHGNVSELVLEQTWKFGAKVYDRHEC</sequence>
<evidence type="ECO:0000313" key="9">
    <source>
        <dbReference type="EMBL" id="KAK5057353.1"/>
    </source>
</evidence>
<organism evidence="9 10">
    <name type="scientific">Exophiala sideris</name>
    <dbReference type="NCBI Taxonomy" id="1016849"/>
    <lineage>
        <taxon>Eukaryota</taxon>
        <taxon>Fungi</taxon>
        <taxon>Dikarya</taxon>
        <taxon>Ascomycota</taxon>
        <taxon>Pezizomycotina</taxon>
        <taxon>Eurotiomycetes</taxon>
        <taxon>Chaetothyriomycetidae</taxon>
        <taxon>Chaetothyriales</taxon>
        <taxon>Herpotrichiellaceae</taxon>
        <taxon>Exophiala</taxon>
    </lineage>
</organism>
<reference evidence="9 10" key="1">
    <citation type="submission" date="2023-08" db="EMBL/GenBank/DDBJ databases">
        <title>Black Yeasts Isolated from many extreme environments.</title>
        <authorList>
            <person name="Coleine C."/>
            <person name="Stajich J.E."/>
            <person name="Selbmann L."/>
        </authorList>
    </citation>
    <scope>NUCLEOTIDE SEQUENCE [LARGE SCALE GENOMIC DNA]</scope>
    <source>
        <strain evidence="9 10">CCFEE 6328</strain>
    </source>
</reference>
<keyword evidence="10" id="KW-1185">Reference proteome</keyword>
<dbReference type="InterPro" id="IPR003764">
    <property type="entry name" value="GlcNAc_6-P_deAcase"/>
</dbReference>
<evidence type="ECO:0000256" key="7">
    <source>
        <dbReference type="ARBA" id="ARBA00047647"/>
    </source>
</evidence>
<dbReference type="EMBL" id="JAVRRF010000016">
    <property type="protein sequence ID" value="KAK5057353.1"/>
    <property type="molecule type" value="Genomic_DNA"/>
</dbReference>
<evidence type="ECO:0000256" key="1">
    <source>
        <dbReference type="ARBA" id="ARBA00010716"/>
    </source>
</evidence>
<dbReference type="EC" id="3.5.1.25" evidence="2"/>
<evidence type="ECO:0000313" key="10">
    <source>
        <dbReference type="Proteomes" id="UP001345691"/>
    </source>
</evidence>
<dbReference type="Pfam" id="PF01979">
    <property type="entry name" value="Amidohydro_1"/>
    <property type="match status" value="1"/>
</dbReference>
<evidence type="ECO:0000256" key="6">
    <source>
        <dbReference type="ARBA" id="ARBA00023277"/>
    </source>
</evidence>
<evidence type="ECO:0000256" key="2">
    <source>
        <dbReference type="ARBA" id="ARBA00011899"/>
    </source>
</evidence>
<dbReference type="PANTHER" id="PTHR11113:SF14">
    <property type="entry name" value="N-ACETYLGLUCOSAMINE-6-PHOSPHATE DEACETYLASE"/>
    <property type="match status" value="1"/>
</dbReference>
<comment type="similarity">
    <text evidence="1">Belongs to the metallo-dependent hydrolases superfamily. NagA family.</text>
</comment>
<evidence type="ECO:0000259" key="8">
    <source>
        <dbReference type="Pfam" id="PF01979"/>
    </source>
</evidence>
<dbReference type="InterPro" id="IPR006680">
    <property type="entry name" value="Amidohydro-rel"/>
</dbReference>
<dbReference type="NCBIfam" id="TIGR00221">
    <property type="entry name" value="nagA"/>
    <property type="match status" value="1"/>
</dbReference>
<protein>
    <recommendedName>
        <fullName evidence="3">N-acetylglucosamine-6-phosphate deacetylase</fullName>
        <ecNumber evidence="2">3.5.1.25</ecNumber>
    </recommendedName>
</protein>
<dbReference type="Proteomes" id="UP001345691">
    <property type="component" value="Unassembled WGS sequence"/>
</dbReference>
<name>A0ABR0J6D2_9EURO</name>
<dbReference type="SUPFAM" id="SSF51338">
    <property type="entry name" value="Composite domain of metallo-dependent hydrolases"/>
    <property type="match status" value="1"/>
</dbReference>
<dbReference type="GO" id="GO:0008448">
    <property type="term" value="F:N-acetylglucosamine-6-phosphate deacetylase activity"/>
    <property type="evidence" value="ECO:0007669"/>
    <property type="project" value="UniProtKB-EC"/>
</dbReference>
<evidence type="ECO:0000256" key="4">
    <source>
        <dbReference type="ARBA" id="ARBA00022723"/>
    </source>
</evidence>
<keyword evidence="5 9" id="KW-0378">Hydrolase</keyword>
<proteinExistence type="inferred from homology"/>
<feature type="domain" description="Amidohydrolase-related" evidence="8">
    <location>
        <begin position="70"/>
        <end position="410"/>
    </location>
</feature>
<dbReference type="PIRSF" id="PIRSF038994">
    <property type="entry name" value="NagA"/>
    <property type="match status" value="1"/>
</dbReference>
<dbReference type="Gene3D" id="3.20.20.140">
    <property type="entry name" value="Metal-dependent hydrolases"/>
    <property type="match status" value="1"/>
</dbReference>
<keyword evidence="4" id="KW-0479">Metal-binding</keyword>
<dbReference type="PANTHER" id="PTHR11113">
    <property type="entry name" value="N-ACETYLGLUCOSAMINE-6-PHOSPHATE DEACETYLASE"/>
    <property type="match status" value="1"/>
</dbReference>
<comment type="caution">
    <text evidence="9">The sequence shown here is derived from an EMBL/GenBank/DDBJ whole genome shotgun (WGS) entry which is preliminary data.</text>
</comment>
<dbReference type="InterPro" id="IPR011059">
    <property type="entry name" value="Metal-dep_hydrolase_composite"/>
</dbReference>
<dbReference type="SUPFAM" id="SSF51556">
    <property type="entry name" value="Metallo-dependent hydrolases"/>
    <property type="match status" value="1"/>
</dbReference>
<evidence type="ECO:0000256" key="5">
    <source>
        <dbReference type="ARBA" id="ARBA00022801"/>
    </source>
</evidence>
<dbReference type="CDD" id="cd00854">
    <property type="entry name" value="NagA"/>
    <property type="match status" value="1"/>
</dbReference>
<dbReference type="InterPro" id="IPR032466">
    <property type="entry name" value="Metal_Hydrolase"/>
</dbReference>
<gene>
    <name evidence="9" type="primary">NAG2_1</name>
    <name evidence="9" type="ORF">LTR69_007393</name>
</gene>
<keyword evidence="6" id="KW-0119">Carbohydrate metabolism</keyword>
<evidence type="ECO:0000256" key="3">
    <source>
        <dbReference type="ARBA" id="ARBA00018029"/>
    </source>
</evidence>